<evidence type="ECO:0000313" key="3">
    <source>
        <dbReference type="EMBL" id="CAA9355910.1"/>
    </source>
</evidence>
<dbReference type="PANTHER" id="PTHR28208:SF3">
    <property type="entry name" value="PHOSPHATIDATE PHOSPHATASE APP1"/>
    <property type="match status" value="1"/>
</dbReference>
<dbReference type="GO" id="GO:0008195">
    <property type="term" value="F:phosphatidate phosphatase activity"/>
    <property type="evidence" value="ECO:0007669"/>
    <property type="project" value="InterPro"/>
</dbReference>
<dbReference type="EMBL" id="CADCTW010000187">
    <property type="protein sequence ID" value="CAA9355910.1"/>
    <property type="molecule type" value="Genomic_DNA"/>
</dbReference>
<organism evidence="3">
    <name type="scientific">uncultured Gemmatimonadota bacterium</name>
    <dbReference type="NCBI Taxonomy" id="203437"/>
    <lineage>
        <taxon>Bacteria</taxon>
        <taxon>Pseudomonadati</taxon>
        <taxon>Gemmatimonadota</taxon>
        <taxon>environmental samples</taxon>
    </lineage>
</organism>
<feature type="region of interest" description="Disordered" evidence="1">
    <location>
        <begin position="369"/>
        <end position="390"/>
    </location>
</feature>
<evidence type="ECO:0000256" key="1">
    <source>
        <dbReference type="SAM" id="MobiDB-lite"/>
    </source>
</evidence>
<proteinExistence type="predicted"/>
<sequence length="390" mass="42690">MADWQKGIARFLDRVDTKLDEQRRRLNATGGTGKAARIDTYRGFGTPERGFVRGRVLRGSPVPAADAADSVWANLASMVQRFESDEVPHARIRVVFAGGEQTVKADEEGYFECHFEPRPAFAPNAIWHEVVLELVEPREGAEPVRALGHVLVPPAASAFGVISDLDDTVIRTGVTSKLRMARTVLFGNAHTRVPFAGVGAFYRALQHGTGAASFNPVFYVSSSPWNLHDLLDDFLSLQKIPLGPLTLRDWGLSGEVLPTSNEEHKMRAIRRIMDTFPALPFILVGDTSQEDPEIYARVVKEYPRRVSAVYIRNVEARPERVAAIRALAGEVEKAGSALVLADDTLAAAEHAASRGWITPDAVAEVRAEAERNHQPRATAAGEAVNEELST</sequence>
<dbReference type="PANTHER" id="PTHR28208">
    <property type="entry name" value="PHOSPHATIDATE PHOSPHATASE APP1"/>
    <property type="match status" value="1"/>
</dbReference>
<evidence type="ECO:0000259" key="2">
    <source>
        <dbReference type="Pfam" id="PF09949"/>
    </source>
</evidence>
<dbReference type="InterPro" id="IPR019236">
    <property type="entry name" value="APP1_cat"/>
</dbReference>
<feature type="domain" description="Phosphatidate phosphatase APP1 catalytic" evidence="2">
    <location>
        <begin position="159"/>
        <end position="313"/>
    </location>
</feature>
<reference evidence="3" key="1">
    <citation type="submission" date="2020-02" db="EMBL/GenBank/DDBJ databases">
        <authorList>
            <person name="Meier V. D."/>
        </authorList>
    </citation>
    <scope>NUCLEOTIDE SEQUENCE</scope>
    <source>
        <strain evidence="3">AVDCRST_MAG68</strain>
    </source>
</reference>
<gene>
    <name evidence="3" type="ORF">AVDCRST_MAG68-4421</name>
</gene>
<dbReference type="Pfam" id="PF09949">
    <property type="entry name" value="APP1_cat"/>
    <property type="match status" value="1"/>
</dbReference>
<dbReference type="InterPro" id="IPR052935">
    <property type="entry name" value="Mg2+_PAP"/>
</dbReference>
<protein>
    <recommendedName>
        <fullName evidence="2">Phosphatidate phosphatase APP1 catalytic domain-containing protein</fullName>
    </recommendedName>
</protein>
<dbReference type="AlphaFoldDB" id="A0A6J4ME95"/>
<name>A0A6J4ME95_9BACT</name>
<accession>A0A6J4ME95</accession>